<evidence type="ECO:0000256" key="1">
    <source>
        <dbReference type="SAM" id="Phobius"/>
    </source>
</evidence>
<dbReference type="OrthoDB" id="9935710at2759"/>
<feature type="transmembrane region" description="Helical" evidence="1">
    <location>
        <begin position="20"/>
        <end position="41"/>
    </location>
</feature>
<evidence type="ECO:0000259" key="2">
    <source>
        <dbReference type="PROSITE" id="PS50234"/>
    </source>
</evidence>
<dbReference type="Proteomes" id="UP000288216">
    <property type="component" value="Unassembled WGS sequence"/>
</dbReference>
<keyword evidence="4" id="KW-1185">Reference proteome</keyword>
<keyword evidence="1" id="KW-0472">Membrane</keyword>
<feature type="transmembrane region" description="Helical" evidence="1">
    <location>
        <begin position="156"/>
        <end position="175"/>
    </location>
</feature>
<sequence>MVRFVSNMYHGSHRCLFCHVRTGTIILTASYTIVWTVMAGFELVRLFRPDSKVDVSMVGIHLQGVFHGVETFTSLIFDILMSTISGLGVYGVIKYFPHFLTPFVCYLVGDIIIYCIEVLGIYVELPQYVHAKHYVQNVFFFPEREVVIETGSTKTIIMYTVLFLCVLAFKCFFIYSTWNCYKFIKELEQESSLVDTLLNLRSRDKPPPEDKPKTQYGLLLFTLILVQVNGVPKVKPPKPGPQVPTGLCKTKPTDLVFIIDSSRSVRPSEFEQVKVFVSQVIESLDINPNATQVGVVNYASTVKNEFTLNAHRNKASVLRAVSQIQPLSSGTMTGLAIQFAKNIAFRESHGARIKTNAASK</sequence>
<dbReference type="InterPro" id="IPR050525">
    <property type="entry name" value="ECM_Assembly_Org"/>
</dbReference>
<comment type="caution">
    <text evidence="3">The sequence shown here is derived from an EMBL/GenBank/DDBJ whole genome shotgun (WGS) entry which is preliminary data.</text>
</comment>
<dbReference type="SUPFAM" id="SSF53300">
    <property type="entry name" value="vWA-like"/>
    <property type="match status" value="1"/>
</dbReference>
<dbReference type="PRINTS" id="PR00453">
    <property type="entry name" value="VWFADOMAIN"/>
</dbReference>
<dbReference type="InterPro" id="IPR036465">
    <property type="entry name" value="vWFA_dom_sf"/>
</dbReference>
<keyword evidence="1" id="KW-0812">Transmembrane</keyword>
<reference evidence="3 4" key="1">
    <citation type="journal article" date="2018" name="Nat. Ecol. Evol.">
        <title>Shark genomes provide insights into elasmobranch evolution and the origin of vertebrates.</title>
        <authorList>
            <person name="Hara Y"/>
            <person name="Yamaguchi K"/>
            <person name="Onimaru K"/>
            <person name="Kadota M"/>
            <person name="Koyanagi M"/>
            <person name="Keeley SD"/>
            <person name="Tatsumi K"/>
            <person name="Tanaka K"/>
            <person name="Motone F"/>
            <person name="Kageyama Y"/>
            <person name="Nozu R"/>
            <person name="Adachi N"/>
            <person name="Nishimura O"/>
            <person name="Nakagawa R"/>
            <person name="Tanegashima C"/>
            <person name="Kiyatake I"/>
            <person name="Matsumoto R"/>
            <person name="Murakumo K"/>
            <person name="Nishida K"/>
            <person name="Terakita A"/>
            <person name="Kuratani S"/>
            <person name="Sato K"/>
            <person name="Hyodo S Kuraku.S."/>
        </authorList>
    </citation>
    <scope>NUCLEOTIDE SEQUENCE [LARGE SCALE GENOMIC DNA]</scope>
</reference>
<dbReference type="Pfam" id="PF00092">
    <property type="entry name" value="VWA"/>
    <property type="match status" value="1"/>
</dbReference>
<feature type="domain" description="VWFA" evidence="2">
    <location>
        <begin position="254"/>
        <end position="360"/>
    </location>
</feature>
<dbReference type="PROSITE" id="PS50234">
    <property type="entry name" value="VWFA"/>
    <property type="match status" value="1"/>
</dbReference>
<dbReference type="EMBL" id="BFAA01006932">
    <property type="protein sequence ID" value="GCB65853.1"/>
    <property type="molecule type" value="Genomic_DNA"/>
</dbReference>
<gene>
    <name evidence="3" type="ORF">scyTo_0013511</name>
</gene>
<evidence type="ECO:0000313" key="3">
    <source>
        <dbReference type="EMBL" id="GCB65853.1"/>
    </source>
</evidence>
<name>A0A401NYA7_SCYTO</name>
<organism evidence="3 4">
    <name type="scientific">Scyliorhinus torazame</name>
    <name type="common">Cloudy catshark</name>
    <name type="synonym">Catulus torazame</name>
    <dbReference type="NCBI Taxonomy" id="75743"/>
    <lineage>
        <taxon>Eukaryota</taxon>
        <taxon>Metazoa</taxon>
        <taxon>Chordata</taxon>
        <taxon>Craniata</taxon>
        <taxon>Vertebrata</taxon>
        <taxon>Chondrichthyes</taxon>
        <taxon>Elasmobranchii</taxon>
        <taxon>Galeomorphii</taxon>
        <taxon>Galeoidea</taxon>
        <taxon>Carcharhiniformes</taxon>
        <taxon>Scyliorhinidae</taxon>
        <taxon>Scyliorhinus</taxon>
    </lineage>
</organism>
<dbReference type="PANTHER" id="PTHR24020">
    <property type="entry name" value="COLLAGEN ALPHA"/>
    <property type="match status" value="1"/>
</dbReference>
<proteinExistence type="predicted"/>
<accession>A0A401NYA7</accession>
<dbReference type="InterPro" id="IPR002035">
    <property type="entry name" value="VWF_A"/>
</dbReference>
<protein>
    <recommendedName>
        <fullName evidence="2">VWFA domain-containing protein</fullName>
    </recommendedName>
</protein>
<feature type="transmembrane region" description="Helical" evidence="1">
    <location>
        <begin position="103"/>
        <end position="123"/>
    </location>
</feature>
<dbReference type="Gene3D" id="3.40.50.410">
    <property type="entry name" value="von Willebrand factor, type A domain"/>
    <property type="match status" value="1"/>
</dbReference>
<dbReference type="PANTHER" id="PTHR24020:SF16">
    <property type="entry name" value="CARTILAGE MATRIX PROTEIN"/>
    <property type="match status" value="1"/>
</dbReference>
<dbReference type="Pfam" id="PF03821">
    <property type="entry name" value="Mtp"/>
    <property type="match status" value="1"/>
</dbReference>
<dbReference type="InterPro" id="IPR004687">
    <property type="entry name" value="LAPTM4/5"/>
</dbReference>
<feature type="transmembrane region" description="Helical" evidence="1">
    <location>
        <begin position="75"/>
        <end position="96"/>
    </location>
</feature>
<dbReference type="AlphaFoldDB" id="A0A401NYA7"/>
<dbReference type="STRING" id="75743.A0A401NYA7"/>
<evidence type="ECO:0000313" key="4">
    <source>
        <dbReference type="Proteomes" id="UP000288216"/>
    </source>
</evidence>
<keyword evidence="1" id="KW-1133">Transmembrane helix</keyword>
<dbReference type="GO" id="GO:0016020">
    <property type="term" value="C:membrane"/>
    <property type="evidence" value="ECO:0007669"/>
    <property type="project" value="InterPro"/>
</dbReference>
<feature type="non-terminal residue" evidence="3">
    <location>
        <position position="360"/>
    </location>
</feature>